<dbReference type="RefSeq" id="WP_179794416.1">
    <property type="nucleotide sequence ID" value="NZ_BAABHP010000021.1"/>
</dbReference>
<evidence type="ECO:0000313" key="3">
    <source>
        <dbReference type="Proteomes" id="UP000535890"/>
    </source>
</evidence>
<evidence type="ECO:0000313" key="2">
    <source>
        <dbReference type="EMBL" id="NYD36790.1"/>
    </source>
</evidence>
<sequence length="54" mass="6149">MTPRQWHHAGTDTDDRGRPRGLCWCGWRGDSQHGDRPRLAARRDANRHVTEAGA</sequence>
<dbReference type="EMBL" id="JACCBN010000001">
    <property type="protein sequence ID" value="NYD36790.1"/>
    <property type="molecule type" value="Genomic_DNA"/>
</dbReference>
<feature type="region of interest" description="Disordered" evidence="1">
    <location>
        <begin position="31"/>
        <end position="54"/>
    </location>
</feature>
<reference evidence="2 3" key="1">
    <citation type="submission" date="2020-07" db="EMBL/GenBank/DDBJ databases">
        <title>Sequencing the genomes of 1000 actinobacteria strains.</title>
        <authorList>
            <person name="Klenk H.-P."/>
        </authorList>
    </citation>
    <scope>NUCLEOTIDE SEQUENCE [LARGE SCALE GENOMIC DNA]</scope>
    <source>
        <strain evidence="2 3">DSM 45772</strain>
    </source>
</reference>
<accession>A0A7Y9J623</accession>
<organism evidence="2 3">
    <name type="scientific">Actinomycetospora corticicola</name>
    <dbReference type="NCBI Taxonomy" id="663602"/>
    <lineage>
        <taxon>Bacteria</taxon>
        <taxon>Bacillati</taxon>
        <taxon>Actinomycetota</taxon>
        <taxon>Actinomycetes</taxon>
        <taxon>Pseudonocardiales</taxon>
        <taxon>Pseudonocardiaceae</taxon>
        <taxon>Actinomycetospora</taxon>
    </lineage>
</organism>
<dbReference type="Proteomes" id="UP000535890">
    <property type="component" value="Unassembled WGS sequence"/>
</dbReference>
<dbReference type="AlphaFoldDB" id="A0A7Y9J623"/>
<name>A0A7Y9J623_9PSEU</name>
<protein>
    <submittedName>
        <fullName evidence="2">Uncharacterized protein</fullName>
    </submittedName>
</protein>
<comment type="caution">
    <text evidence="2">The sequence shown here is derived from an EMBL/GenBank/DDBJ whole genome shotgun (WGS) entry which is preliminary data.</text>
</comment>
<gene>
    <name evidence="2" type="ORF">BJ983_002892</name>
</gene>
<proteinExistence type="predicted"/>
<evidence type="ECO:0000256" key="1">
    <source>
        <dbReference type="SAM" id="MobiDB-lite"/>
    </source>
</evidence>
<keyword evidence="3" id="KW-1185">Reference proteome</keyword>
<feature type="compositionally biased region" description="Basic and acidic residues" evidence="1">
    <location>
        <begin position="9"/>
        <end position="18"/>
    </location>
</feature>
<feature type="region of interest" description="Disordered" evidence="1">
    <location>
        <begin position="1"/>
        <end position="20"/>
    </location>
</feature>